<sequence length="232" mass="25020">MKKSVYLVVLIVIIFFACQRQVSNPEYNSGGNNADSLANESILDAKAPTVCFEGEVLPIFQTNCAKSGCHDATSHKEGYVFDNYKHITAKGIVPYQPHESEVYQVIAEGEMPPKGNPKLTTEQVTLIRRWIRQGALNTKNCITCDTTQYTYSGTISGIFETNCIGCHSTNNASGGIDLSTYAGASVVALNGRLVGAVTHAPGYSPMPQNAPMLPDCNITQIEKWVAAGAPNN</sequence>
<accession>A0A5B8V675</accession>
<evidence type="ECO:0000256" key="2">
    <source>
        <dbReference type="ARBA" id="ARBA00022723"/>
    </source>
</evidence>
<dbReference type="InterPro" id="IPR036909">
    <property type="entry name" value="Cyt_c-like_dom_sf"/>
</dbReference>
<reference evidence="6 7" key="1">
    <citation type="journal article" date="2016" name="Int. J. Syst. Evol. Microbiol.">
        <title>Panacibacter ginsenosidivorans gen. nov., sp. nov., with ginsenoside converting activity isolated from soil of a ginseng field.</title>
        <authorList>
            <person name="Siddiqi M.Z."/>
            <person name="Muhammad Shafi S."/>
            <person name="Choi K.D."/>
            <person name="Im W.T."/>
        </authorList>
    </citation>
    <scope>NUCLEOTIDE SEQUENCE [LARGE SCALE GENOMIC DNA]</scope>
    <source>
        <strain evidence="6 7">Gsoil1550</strain>
    </source>
</reference>
<organism evidence="6 7">
    <name type="scientific">Panacibacter ginsenosidivorans</name>
    <dbReference type="NCBI Taxonomy" id="1813871"/>
    <lineage>
        <taxon>Bacteria</taxon>
        <taxon>Pseudomonadati</taxon>
        <taxon>Bacteroidota</taxon>
        <taxon>Chitinophagia</taxon>
        <taxon>Chitinophagales</taxon>
        <taxon>Chitinophagaceae</taxon>
        <taxon>Panacibacter</taxon>
    </lineage>
</organism>
<dbReference type="GO" id="GO:0009055">
    <property type="term" value="F:electron transfer activity"/>
    <property type="evidence" value="ECO:0007669"/>
    <property type="project" value="InterPro"/>
</dbReference>
<evidence type="ECO:0000256" key="1">
    <source>
        <dbReference type="ARBA" id="ARBA00022617"/>
    </source>
</evidence>
<keyword evidence="7" id="KW-1185">Reference proteome</keyword>
<keyword evidence="1 4" id="KW-0349">Heme</keyword>
<keyword evidence="2 4" id="KW-0479">Metal-binding</keyword>
<dbReference type="Pfam" id="PF07635">
    <property type="entry name" value="PSCyt1"/>
    <property type="match status" value="1"/>
</dbReference>
<dbReference type="RefSeq" id="WP_147188542.1">
    <property type="nucleotide sequence ID" value="NZ_CP042435.1"/>
</dbReference>
<evidence type="ECO:0000313" key="7">
    <source>
        <dbReference type="Proteomes" id="UP000321533"/>
    </source>
</evidence>
<dbReference type="PROSITE" id="PS51007">
    <property type="entry name" value="CYTC"/>
    <property type="match status" value="1"/>
</dbReference>
<dbReference type="GO" id="GO:0046872">
    <property type="term" value="F:metal ion binding"/>
    <property type="evidence" value="ECO:0007669"/>
    <property type="project" value="UniProtKB-KW"/>
</dbReference>
<dbReference type="PANTHER" id="PTHR35889">
    <property type="entry name" value="CYCLOINULO-OLIGOSACCHARIDE FRUCTANOTRANSFERASE-RELATED"/>
    <property type="match status" value="1"/>
</dbReference>
<evidence type="ECO:0000256" key="4">
    <source>
        <dbReference type="PROSITE-ProRule" id="PRU00433"/>
    </source>
</evidence>
<evidence type="ECO:0000259" key="5">
    <source>
        <dbReference type="PROSITE" id="PS51007"/>
    </source>
</evidence>
<dbReference type="InterPro" id="IPR011429">
    <property type="entry name" value="Cyt_c_Planctomycete-type"/>
</dbReference>
<name>A0A5B8V675_9BACT</name>
<dbReference type="OrthoDB" id="1524066at2"/>
<gene>
    <name evidence="6" type="ORF">FRZ67_05275</name>
</gene>
<dbReference type="InterPro" id="IPR009056">
    <property type="entry name" value="Cyt_c-like_dom"/>
</dbReference>
<evidence type="ECO:0000313" key="6">
    <source>
        <dbReference type="EMBL" id="QEC66742.1"/>
    </source>
</evidence>
<dbReference type="GO" id="GO:0020037">
    <property type="term" value="F:heme binding"/>
    <property type="evidence" value="ECO:0007669"/>
    <property type="project" value="InterPro"/>
</dbReference>
<dbReference type="KEGG" id="pgin:FRZ67_05275"/>
<dbReference type="Proteomes" id="UP000321533">
    <property type="component" value="Chromosome"/>
</dbReference>
<proteinExistence type="predicted"/>
<keyword evidence="3 4" id="KW-0408">Iron</keyword>
<dbReference type="PROSITE" id="PS51257">
    <property type="entry name" value="PROKAR_LIPOPROTEIN"/>
    <property type="match status" value="1"/>
</dbReference>
<dbReference type="AlphaFoldDB" id="A0A5B8V675"/>
<dbReference type="SUPFAM" id="SSF46626">
    <property type="entry name" value="Cytochrome c"/>
    <property type="match status" value="1"/>
</dbReference>
<dbReference type="EMBL" id="CP042435">
    <property type="protein sequence ID" value="QEC66742.1"/>
    <property type="molecule type" value="Genomic_DNA"/>
</dbReference>
<feature type="domain" description="Cytochrome c" evidence="5">
    <location>
        <begin position="150"/>
        <end position="229"/>
    </location>
</feature>
<dbReference type="PANTHER" id="PTHR35889:SF3">
    <property type="entry name" value="F-BOX DOMAIN-CONTAINING PROTEIN"/>
    <property type="match status" value="1"/>
</dbReference>
<protein>
    <recommendedName>
        <fullName evidence="5">Cytochrome c domain-containing protein</fullName>
    </recommendedName>
</protein>
<evidence type="ECO:0000256" key="3">
    <source>
        <dbReference type="ARBA" id="ARBA00023004"/>
    </source>
</evidence>